<dbReference type="CDD" id="cd03704">
    <property type="entry name" value="eRF3_C_III"/>
    <property type="match status" value="1"/>
</dbReference>
<feature type="region of interest" description="Disordered" evidence="7">
    <location>
        <begin position="41"/>
        <end position="80"/>
    </location>
</feature>
<keyword evidence="6" id="KW-0342">GTP-binding</keyword>
<dbReference type="FunFam" id="3.40.50.300:FF:000270">
    <property type="entry name" value="Eukaryotic peptide chain release factor GTP-binding subunit ERF3A"/>
    <property type="match status" value="1"/>
</dbReference>
<name>A0A815S133_ADIRI</name>
<evidence type="ECO:0000256" key="6">
    <source>
        <dbReference type="ARBA" id="ARBA00023134"/>
    </source>
</evidence>
<feature type="compositionally biased region" description="Low complexity" evidence="7">
    <location>
        <begin position="59"/>
        <end position="74"/>
    </location>
</feature>
<dbReference type="CDD" id="cd01883">
    <property type="entry name" value="EF1_alpha"/>
    <property type="match status" value="1"/>
</dbReference>
<dbReference type="InterPro" id="IPR027417">
    <property type="entry name" value="P-loop_NTPase"/>
</dbReference>
<dbReference type="CDD" id="cd04089">
    <property type="entry name" value="eRF3_II"/>
    <property type="match status" value="1"/>
</dbReference>
<dbReference type="AlphaFoldDB" id="A0A815S133"/>
<evidence type="ECO:0000259" key="8">
    <source>
        <dbReference type="PROSITE" id="PS51722"/>
    </source>
</evidence>
<evidence type="ECO:0000313" key="10">
    <source>
        <dbReference type="Proteomes" id="UP000663828"/>
    </source>
</evidence>
<dbReference type="PROSITE" id="PS00301">
    <property type="entry name" value="G_TR_1"/>
    <property type="match status" value="1"/>
</dbReference>
<dbReference type="Gene3D" id="3.30.420.10">
    <property type="entry name" value="Ribonuclease H-like superfamily/Ribonuclease H"/>
    <property type="match status" value="1"/>
</dbReference>
<dbReference type="EMBL" id="CAJNOR010004229">
    <property type="protein sequence ID" value="CAF1485879.1"/>
    <property type="molecule type" value="Genomic_DNA"/>
</dbReference>
<gene>
    <name evidence="9" type="ORF">XAT740_LOCUS38802</name>
</gene>
<dbReference type="InterPro" id="IPR000795">
    <property type="entry name" value="T_Tr_GTP-bd_dom"/>
</dbReference>
<dbReference type="SUPFAM" id="SSF50447">
    <property type="entry name" value="Translation proteins"/>
    <property type="match status" value="1"/>
</dbReference>
<evidence type="ECO:0000256" key="2">
    <source>
        <dbReference type="ARBA" id="ARBA00007249"/>
    </source>
</evidence>
<comment type="caution">
    <text evidence="9">The sequence shown here is derived from an EMBL/GenBank/DDBJ whole genome shotgun (WGS) entry which is preliminary data.</text>
</comment>
<sequence>MAEPPASWDQQDDDSSTLPSLASKLGGLNVNAMEFVPSFGFKPTPAPQSTVPKTPPSTPVVSQHATTTTTTTTTEGKNKQAEPVIKTDELNIQQQVKPPATTTVAETYLDDISKDDIDRVVDDATKNAATGNKTGTPTISAVPKEKKNVVVKRDIVRKKEPLNIIFCGHVDAGKSTIGGQLMYLTGQVDQRTLDKYQAEAREKSRESWYLSWALDTNDEEREKGKTVEVGRAWFETEKKHFIILDAPGHKCFVPNMIGGASQADIAILVISARKGEFETGFDRGGQTREHAMLVKTAGVRYLVVLINKMDDSTVNWDQARYDEIKDKLAPYLKKCGFKPGEDTIFMPCSGMSGAFLKDHPGEQVVPWYKGPTFIEYLDGLPSFNRSIDGPLRMPIVERYKEMGVIVMGKIESGCCRVGDKCILMPNRTKVEVTNIYYEEIETDSCVCGENVRLKLKNVEEEEISPGFILCDAEQEPCGVGKIFDAQVAIIEHKSIICPGYSAILHVHAAAVEVQLKKLITLVDRKTGERTQEHPRFVKQDQVAIARFELAQAGQAICMETFKRFPQLGRFTLRDEGRTVAVGKVLKIIEFCPLFLMLFSRLLVPRIKLNVVCRLKSIDRNLVDELNQIKSKDLAKILNEKQAKDFLQLRRSLGGKFQSLQQLQNESKIQIDFDKFFGYLLSLKDRSENQQHRIHVEPRLTTQLAADIESVCSVDFTSSYINWAIASTGRQDKNRFEIKQWSSIEVDLYGKYNFIKTFNKLSESLSKVPLNDANVILVEQATYRYSNMKIATYISQLQQIRAVLNTILHSQKLSEQPVYHISGRDVATYFGLFIGNEQSSAEFFLTNLIFNNTEDKQKLLLDVDHQLKTSYHGSTKGQKEPMAQCLLRAVAFLQCVNEKKSLSPHKK</sequence>
<keyword evidence="5" id="KW-0648">Protein biosynthesis</keyword>
<dbReference type="Gene3D" id="3.40.50.300">
    <property type="entry name" value="P-loop containing nucleotide triphosphate hydrolases"/>
    <property type="match status" value="1"/>
</dbReference>
<organism evidence="9 10">
    <name type="scientific">Adineta ricciae</name>
    <name type="common">Rotifer</name>
    <dbReference type="NCBI Taxonomy" id="249248"/>
    <lineage>
        <taxon>Eukaryota</taxon>
        <taxon>Metazoa</taxon>
        <taxon>Spiralia</taxon>
        <taxon>Gnathifera</taxon>
        <taxon>Rotifera</taxon>
        <taxon>Eurotatoria</taxon>
        <taxon>Bdelloidea</taxon>
        <taxon>Adinetida</taxon>
        <taxon>Adinetidae</taxon>
        <taxon>Adineta</taxon>
    </lineage>
</organism>
<dbReference type="SUPFAM" id="SSF52540">
    <property type="entry name" value="P-loop containing nucleoside triphosphate hydrolases"/>
    <property type="match status" value="1"/>
</dbReference>
<dbReference type="InterPro" id="IPR050100">
    <property type="entry name" value="TRAFAC_GTPase_members"/>
</dbReference>
<dbReference type="GO" id="GO:0006415">
    <property type="term" value="P:translational termination"/>
    <property type="evidence" value="ECO:0007669"/>
    <property type="project" value="UniProtKB-ARBA"/>
</dbReference>
<keyword evidence="10" id="KW-1185">Reference proteome</keyword>
<dbReference type="InterPro" id="IPR009000">
    <property type="entry name" value="Transl_B-barrel_sf"/>
</dbReference>
<dbReference type="Pfam" id="PF00009">
    <property type="entry name" value="GTP_EFTU"/>
    <property type="match status" value="1"/>
</dbReference>
<evidence type="ECO:0000256" key="1">
    <source>
        <dbReference type="ARBA" id="ARBA00004496"/>
    </source>
</evidence>
<protein>
    <recommendedName>
        <fullName evidence="8">Tr-type G domain-containing protein</fullName>
    </recommendedName>
</protein>
<accession>A0A815S133</accession>
<evidence type="ECO:0000256" key="5">
    <source>
        <dbReference type="ARBA" id="ARBA00022917"/>
    </source>
</evidence>
<keyword evidence="4" id="KW-0547">Nucleotide-binding</keyword>
<dbReference type="GO" id="GO:0005737">
    <property type="term" value="C:cytoplasm"/>
    <property type="evidence" value="ECO:0007669"/>
    <property type="project" value="UniProtKB-SubCell"/>
</dbReference>
<keyword evidence="3" id="KW-0963">Cytoplasm</keyword>
<dbReference type="Gene3D" id="2.40.30.10">
    <property type="entry name" value="Translation factors"/>
    <property type="match status" value="2"/>
</dbReference>
<dbReference type="GO" id="GO:0003924">
    <property type="term" value="F:GTPase activity"/>
    <property type="evidence" value="ECO:0007669"/>
    <property type="project" value="InterPro"/>
</dbReference>
<dbReference type="InterPro" id="IPR054696">
    <property type="entry name" value="GTP-eEF1A_C"/>
</dbReference>
<proteinExistence type="inferred from homology"/>
<dbReference type="SUPFAM" id="SSF50465">
    <property type="entry name" value="EF-Tu/eEF-1alpha/eIF2-gamma C-terminal domain"/>
    <property type="match status" value="1"/>
</dbReference>
<comment type="similarity">
    <text evidence="2">Belongs to the TRAFAC class translation factor GTPase superfamily. Classic translation factor GTPase family. EF-Tu/EF-1A subfamily.</text>
</comment>
<dbReference type="GO" id="GO:0005525">
    <property type="term" value="F:GTP binding"/>
    <property type="evidence" value="ECO:0007669"/>
    <property type="project" value="UniProtKB-KW"/>
</dbReference>
<reference evidence="9" key="1">
    <citation type="submission" date="2021-02" db="EMBL/GenBank/DDBJ databases">
        <authorList>
            <person name="Nowell W R."/>
        </authorList>
    </citation>
    <scope>NUCLEOTIDE SEQUENCE</scope>
</reference>
<feature type="domain" description="Tr-type G" evidence="8">
    <location>
        <begin position="159"/>
        <end position="385"/>
    </location>
</feature>
<dbReference type="Proteomes" id="UP000663828">
    <property type="component" value="Unassembled WGS sequence"/>
</dbReference>
<dbReference type="PROSITE" id="PS51722">
    <property type="entry name" value="G_TR_2"/>
    <property type="match status" value="1"/>
</dbReference>
<evidence type="ECO:0000313" key="9">
    <source>
        <dbReference type="EMBL" id="CAF1485879.1"/>
    </source>
</evidence>
<dbReference type="FunFam" id="2.40.30.10:FF:000020">
    <property type="entry name" value="Translation elongation factor EF-1"/>
    <property type="match status" value="1"/>
</dbReference>
<dbReference type="PANTHER" id="PTHR23115">
    <property type="entry name" value="TRANSLATION FACTOR"/>
    <property type="match status" value="1"/>
</dbReference>
<feature type="region of interest" description="Disordered" evidence="7">
    <location>
        <begin position="1"/>
        <end position="22"/>
    </location>
</feature>
<dbReference type="Pfam" id="PF22594">
    <property type="entry name" value="GTP-eEF1A_C"/>
    <property type="match status" value="1"/>
</dbReference>
<dbReference type="PRINTS" id="PR00315">
    <property type="entry name" value="ELONGATNFCT"/>
</dbReference>
<evidence type="ECO:0000256" key="3">
    <source>
        <dbReference type="ARBA" id="ARBA00022490"/>
    </source>
</evidence>
<dbReference type="Pfam" id="PF03144">
    <property type="entry name" value="GTP_EFTU_D2"/>
    <property type="match status" value="1"/>
</dbReference>
<dbReference type="FunFam" id="2.40.30.10:FF:000017">
    <property type="entry name" value="Eukaryotic peptide chain release factor GTP-binding subunit"/>
    <property type="match status" value="1"/>
</dbReference>
<dbReference type="GO" id="GO:0003676">
    <property type="term" value="F:nucleic acid binding"/>
    <property type="evidence" value="ECO:0007669"/>
    <property type="project" value="InterPro"/>
</dbReference>
<comment type="subcellular location">
    <subcellularLocation>
        <location evidence="1">Cytoplasm</location>
    </subcellularLocation>
</comment>
<dbReference type="InterPro" id="IPR004161">
    <property type="entry name" value="EFTu-like_2"/>
</dbReference>
<evidence type="ECO:0000256" key="4">
    <source>
        <dbReference type="ARBA" id="ARBA00022741"/>
    </source>
</evidence>
<dbReference type="InterPro" id="IPR036397">
    <property type="entry name" value="RNaseH_sf"/>
</dbReference>
<dbReference type="InterPro" id="IPR009001">
    <property type="entry name" value="Transl_elong_EF1A/Init_IF2_C"/>
</dbReference>
<dbReference type="InterPro" id="IPR031157">
    <property type="entry name" value="G_TR_CS"/>
</dbReference>
<evidence type="ECO:0000256" key="7">
    <source>
        <dbReference type="SAM" id="MobiDB-lite"/>
    </source>
</evidence>